<dbReference type="CDD" id="cd11290">
    <property type="entry name" value="gelsolin_S1_like"/>
    <property type="match status" value="1"/>
</dbReference>
<feature type="domain" description="Gelsolin-like" evidence="12">
    <location>
        <begin position="308"/>
        <end position="378"/>
    </location>
</feature>
<dbReference type="PRINTS" id="PR00597">
    <property type="entry name" value="GELSOLIN"/>
</dbReference>
<dbReference type="Proteomes" id="UP001519460">
    <property type="component" value="Unassembled WGS sequence"/>
</dbReference>
<proteinExistence type="inferred from homology"/>
<organism evidence="13 14">
    <name type="scientific">Batillaria attramentaria</name>
    <dbReference type="NCBI Taxonomy" id="370345"/>
    <lineage>
        <taxon>Eukaryota</taxon>
        <taxon>Metazoa</taxon>
        <taxon>Spiralia</taxon>
        <taxon>Lophotrochozoa</taxon>
        <taxon>Mollusca</taxon>
        <taxon>Gastropoda</taxon>
        <taxon>Caenogastropoda</taxon>
        <taxon>Sorbeoconcha</taxon>
        <taxon>Cerithioidea</taxon>
        <taxon>Batillariidae</taxon>
        <taxon>Batillaria</taxon>
    </lineage>
</organism>
<evidence type="ECO:0000256" key="7">
    <source>
        <dbReference type="ARBA" id="ARBA00023203"/>
    </source>
</evidence>
<dbReference type="GO" id="GO:0005856">
    <property type="term" value="C:cytoskeleton"/>
    <property type="evidence" value="ECO:0007669"/>
    <property type="project" value="UniProtKB-SubCell"/>
</dbReference>
<evidence type="ECO:0000256" key="8">
    <source>
        <dbReference type="ARBA" id="ARBA00023212"/>
    </source>
</evidence>
<reference evidence="13 14" key="1">
    <citation type="journal article" date="2023" name="Sci. Data">
        <title>Genome assembly of the Korean intertidal mud-creeper Batillaria attramentaria.</title>
        <authorList>
            <person name="Patra A.K."/>
            <person name="Ho P.T."/>
            <person name="Jun S."/>
            <person name="Lee S.J."/>
            <person name="Kim Y."/>
            <person name="Won Y.J."/>
        </authorList>
    </citation>
    <scope>NUCLEOTIDE SEQUENCE [LARGE SCALE GENOMIC DNA]</scope>
    <source>
        <strain evidence="13">Wonlab-2016</strain>
    </source>
</reference>
<dbReference type="AlphaFoldDB" id="A0ABD0L8J9"/>
<evidence type="ECO:0000256" key="5">
    <source>
        <dbReference type="ARBA" id="ARBA00022737"/>
    </source>
</evidence>
<comment type="subcellular location">
    <subcellularLocation>
        <location evidence="1">Cytoplasm</location>
        <location evidence="1">Cytoskeleton</location>
    </subcellularLocation>
</comment>
<evidence type="ECO:0000256" key="4">
    <source>
        <dbReference type="ARBA" id="ARBA00022490"/>
    </source>
</evidence>
<protein>
    <recommendedName>
        <fullName evidence="11">Actin-modulator</fullName>
    </recommendedName>
</protein>
<gene>
    <name evidence="13" type="ORF">BaRGS_00013205</name>
</gene>
<keyword evidence="4" id="KW-0963">Cytoplasm</keyword>
<dbReference type="PANTHER" id="PTHR11977">
    <property type="entry name" value="VILLIN"/>
    <property type="match status" value="1"/>
</dbReference>
<dbReference type="EMBL" id="JACVVK020000074">
    <property type="protein sequence ID" value="KAK7495507.1"/>
    <property type="molecule type" value="Genomic_DNA"/>
</dbReference>
<evidence type="ECO:0000256" key="9">
    <source>
        <dbReference type="ARBA" id="ARBA00056258"/>
    </source>
</evidence>
<evidence type="ECO:0000313" key="14">
    <source>
        <dbReference type="Proteomes" id="UP001519460"/>
    </source>
</evidence>
<keyword evidence="8" id="KW-0206">Cytoskeleton</keyword>
<dbReference type="SUPFAM" id="SSF55753">
    <property type="entry name" value="Actin depolymerizing proteins"/>
    <property type="match status" value="3"/>
</dbReference>
<dbReference type="GO" id="GO:0003779">
    <property type="term" value="F:actin binding"/>
    <property type="evidence" value="ECO:0007669"/>
    <property type="project" value="UniProtKB-KW"/>
</dbReference>
<evidence type="ECO:0000256" key="3">
    <source>
        <dbReference type="ARBA" id="ARBA00022467"/>
    </source>
</evidence>
<evidence type="ECO:0000256" key="1">
    <source>
        <dbReference type="ARBA" id="ARBA00004245"/>
    </source>
</evidence>
<comment type="function">
    <text evidence="9">Calcium-regulated protein that binds to the plus (or barbed) ends of actin monomers or filaments, preventing monomer exchange (end-blocking or capping). Can promote the assembly of monomers into filaments (nucleation) as well as sever existing filaments.</text>
</comment>
<accession>A0ABD0L8J9</accession>
<keyword evidence="14" id="KW-1185">Reference proteome</keyword>
<keyword evidence="7" id="KW-0009">Actin-binding</keyword>
<sequence>MYGESSACNVSEVSGLAFSACTPVVYRSDMYGSFDGLRKAKKYDWKDSNLALFGSDLEKNVKKGAASTEEAWRGAGQKPGLQIWRIVKFKVQSWPKEDYGKFYSGDSYIILNTYKEEGEEELQYDVHFWIGKESTQDEYGTAAYKTVELDTFLNDLPIQHREVQGFESDQFKSYFKSLTYMKGGADSGFRHVKPEEYTPRLLHFCGTRKNITVKEVPLSKNRIKSDDVFILDLGNTIYQWNGSGSNKDERFKAMQYILDLKSERNGRPETEVLEEGSVDATEFEASDPETELFRLSDASGNMNFRQEKKGTVTTRDLDTKDVFILDTKKEVYVWIGKGTSQGEKKNAMQYAHNYLMKTDHPLLPVTCVPEGRETRDFRMAIAA</sequence>
<dbReference type="InterPro" id="IPR029006">
    <property type="entry name" value="ADF-H/Gelsolin-like_dom_sf"/>
</dbReference>
<dbReference type="GO" id="GO:0051693">
    <property type="term" value="P:actin filament capping"/>
    <property type="evidence" value="ECO:0007669"/>
    <property type="project" value="UniProtKB-KW"/>
</dbReference>
<evidence type="ECO:0000259" key="12">
    <source>
        <dbReference type="Pfam" id="PF00626"/>
    </source>
</evidence>
<feature type="domain" description="Gelsolin-like" evidence="12">
    <location>
        <begin position="210"/>
        <end position="276"/>
    </location>
</feature>
<dbReference type="PANTHER" id="PTHR11977:SF130">
    <property type="entry name" value="SEVERIN"/>
    <property type="match status" value="1"/>
</dbReference>
<dbReference type="InterPro" id="IPR007122">
    <property type="entry name" value="Villin/Gelsolin"/>
</dbReference>
<dbReference type="CDD" id="cd11289">
    <property type="entry name" value="gelsolin_S2_like"/>
    <property type="match status" value="1"/>
</dbReference>
<dbReference type="FunFam" id="3.40.20.10:FF:000043">
    <property type="entry name" value="macrophage-capping protein-like isoform X2"/>
    <property type="match status" value="1"/>
</dbReference>
<keyword evidence="3" id="KW-0117">Actin capping</keyword>
<comment type="similarity">
    <text evidence="2">Belongs to the villin/gelsolin family.</text>
</comment>
<feature type="domain" description="Gelsolin-like" evidence="12">
    <location>
        <begin position="95"/>
        <end position="171"/>
    </location>
</feature>
<evidence type="ECO:0000256" key="10">
    <source>
        <dbReference type="ARBA" id="ARBA00063765"/>
    </source>
</evidence>
<evidence type="ECO:0000256" key="6">
    <source>
        <dbReference type="ARBA" id="ARBA00022837"/>
    </source>
</evidence>
<evidence type="ECO:0000313" key="13">
    <source>
        <dbReference type="EMBL" id="KAK7495507.1"/>
    </source>
</evidence>
<dbReference type="CDD" id="cd11292">
    <property type="entry name" value="gelsolin_S3_like"/>
    <property type="match status" value="1"/>
</dbReference>
<keyword evidence="6" id="KW-0106">Calcium</keyword>
<dbReference type="Gene3D" id="3.40.20.10">
    <property type="entry name" value="Severin"/>
    <property type="match status" value="3"/>
</dbReference>
<name>A0ABD0L8J9_9CAEN</name>
<evidence type="ECO:0000256" key="11">
    <source>
        <dbReference type="ARBA" id="ARBA00083856"/>
    </source>
</evidence>
<dbReference type="InterPro" id="IPR007123">
    <property type="entry name" value="Gelsolin-like_dom"/>
</dbReference>
<comment type="subunit">
    <text evidence="10">Interacts with actin monomers and filaments.</text>
</comment>
<dbReference type="SMART" id="SM00262">
    <property type="entry name" value="GEL"/>
    <property type="match status" value="3"/>
</dbReference>
<dbReference type="Pfam" id="PF00626">
    <property type="entry name" value="Gelsolin"/>
    <property type="match status" value="3"/>
</dbReference>
<comment type="caution">
    <text evidence="13">The sequence shown here is derived from an EMBL/GenBank/DDBJ whole genome shotgun (WGS) entry which is preliminary data.</text>
</comment>
<keyword evidence="5" id="KW-0677">Repeat</keyword>
<evidence type="ECO:0000256" key="2">
    <source>
        <dbReference type="ARBA" id="ARBA00008418"/>
    </source>
</evidence>